<dbReference type="STRING" id="1150469.RSPPHO_01024"/>
<reference evidence="1 2" key="1">
    <citation type="submission" date="2012-02" db="EMBL/GenBank/DDBJ databases">
        <title>Shotgun genome sequence of Phaeospirillum photometricum DSM 122.</title>
        <authorList>
            <person name="Duquesne K."/>
            <person name="Sturgis J."/>
        </authorList>
    </citation>
    <scope>NUCLEOTIDE SEQUENCE [LARGE SCALE GENOMIC DNA]</scope>
    <source>
        <strain evidence="2">DSM122</strain>
    </source>
</reference>
<organism evidence="1 2">
    <name type="scientific">Pararhodospirillum photometricum DSM 122</name>
    <dbReference type="NCBI Taxonomy" id="1150469"/>
    <lineage>
        <taxon>Bacteria</taxon>
        <taxon>Pseudomonadati</taxon>
        <taxon>Pseudomonadota</taxon>
        <taxon>Alphaproteobacteria</taxon>
        <taxon>Rhodospirillales</taxon>
        <taxon>Rhodospirillaceae</taxon>
        <taxon>Pararhodospirillum</taxon>
    </lineage>
</organism>
<dbReference type="PATRIC" id="fig|1150469.3.peg.1168"/>
<keyword evidence="2" id="KW-1185">Reference proteome</keyword>
<dbReference type="EMBL" id="HE663493">
    <property type="protein sequence ID" value="CCG07650.1"/>
    <property type="molecule type" value="Genomic_DNA"/>
</dbReference>
<evidence type="ECO:0000313" key="2">
    <source>
        <dbReference type="Proteomes" id="UP000033220"/>
    </source>
</evidence>
<dbReference type="HOGENOM" id="CLU_1554090_0_0_5"/>
<evidence type="ECO:0000313" key="1">
    <source>
        <dbReference type="EMBL" id="CCG07650.1"/>
    </source>
</evidence>
<gene>
    <name evidence="1" type="ORF">RSPPHO_01024</name>
</gene>
<sequence>MMSEADTLLVLDGPALLARWSARGTRHVLTPVPRGEFWRDQSGTAHFAALPGARYVLTLSASDVRPPAFAGLWPGVTLSVEAANRLGVLLAPGTNAWTAERDIVAGSVQAHDSDGAAHPVTEVAGRAVSIAPHDRPVCVSLRPRLLMMVRDWSAGLEEWDGLHPWRLVLEEV</sequence>
<proteinExistence type="predicted"/>
<dbReference type="KEGG" id="rpm:RSPPHO_01024"/>
<dbReference type="Proteomes" id="UP000033220">
    <property type="component" value="Chromosome DSM 122"/>
</dbReference>
<dbReference type="eggNOG" id="ENOG502ZEMB">
    <property type="taxonomic scope" value="Bacteria"/>
</dbReference>
<dbReference type="AlphaFoldDB" id="H6SRX1"/>
<accession>H6SRX1</accession>
<name>H6SRX1_PARPM</name>
<protein>
    <submittedName>
        <fullName evidence="1">Uncharacterized protein</fullName>
    </submittedName>
</protein>